<name>A0A4R2P040_9FLAO</name>
<proteinExistence type="predicted"/>
<keyword evidence="2" id="KW-1185">Reference proteome</keyword>
<dbReference type="EMBL" id="SLXM01000001">
    <property type="protein sequence ID" value="TCP27979.1"/>
    <property type="molecule type" value="Genomic_DNA"/>
</dbReference>
<gene>
    <name evidence="1" type="ORF">EV195_101138</name>
</gene>
<dbReference type="AlphaFoldDB" id="A0A4R2P040"/>
<dbReference type="OrthoDB" id="1077467at2"/>
<dbReference type="Proteomes" id="UP000294564">
    <property type="component" value="Unassembled WGS sequence"/>
</dbReference>
<protein>
    <submittedName>
        <fullName evidence="1">Uncharacterized protein</fullName>
    </submittedName>
</protein>
<accession>A0A4R2P040</accession>
<dbReference type="RefSeq" id="WP_132791461.1">
    <property type="nucleotide sequence ID" value="NZ_SLXM01000001.1"/>
</dbReference>
<evidence type="ECO:0000313" key="1">
    <source>
        <dbReference type="EMBL" id="TCP27979.1"/>
    </source>
</evidence>
<reference evidence="1 2" key="1">
    <citation type="submission" date="2019-03" db="EMBL/GenBank/DDBJ databases">
        <title>Genomic Encyclopedia of Type Strains, Phase IV (KMG-IV): sequencing the most valuable type-strain genomes for metagenomic binning, comparative biology and taxonomic classification.</title>
        <authorList>
            <person name="Goeker M."/>
        </authorList>
    </citation>
    <scope>NUCLEOTIDE SEQUENCE [LARGE SCALE GENOMIC DNA]</scope>
    <source>
        <strain evidence="1 2">DSM 14836</strain>
    </source>
</reference>
<evidence type="ECO:0000313" key="2">
    <source>
        <dbReference type="Proteomes" id="UP000294564"/>
    </source>
</evidence>
<organism evidence="1 2">
    <name type="scientific">Tenacibaculum skagerrakense</name>
    <dbReference type="NCBI Taxonomy" id="186571"/>
    <lineage>
        <taxon>Bacteria</taxon>
        <taxon>Pseudomonadati</taxon>
        <taxon>Bacteroidota</taxon>
        <taxon>Flavobacteriia</taxon>
        <taxon>Flavobacteriales</taxon>
        <taxon>Flavobacteriaceae</taxon>
        <taxon>Tenacibaculum</taxon>
    </lineage>
</organism>
<comment type="caution">
    <text evidence="1">The sequence shown here is derived from an EMBL/GenBank/DDBJ whole genome shotgun (WGS) entry which is preliminary data.</text>
</comment>
<sequence length="181" mass="20988">MNIHTSLFKNVSKLVSVLLVVTSIVVPNKLYSQPEEDFKKAQFVINQLFKNKKPSSYILLSTENKEYLIVEKKENTYVEHFIIVDKNNKITKVVNNQENYDATVLNRAFNKSNYHQEYIDWKETYAPVRNAFSGGKPVYFYYRSNDGNVYGETSLTSIVHPNPIDVSVYGYLLNKLTENIN</sequence>